<keyword evidence="2" id="KW-1185">Reference proteome</keyword>
<reference evidence="1 2" key="1">
    <citation type="submission" date="2023-04" db="EMBL/GenBank/DDBJ databases">
        <title>Nanopore sequencing of Janthinobacterium from water.</title>
        <authorList>
            <person name="Ciuchcinski K."/>
            <person name="Rokowska A."/>
            <person name="Dziewit L."/>
        </authorList>
    </citation>
    <scope>NUCLEOTIDE SEQUENCE [LARGE SCALE GENOMIC DNA]</scope>
    <source>
        <strain evidence="1 2">DEMB2</strain>
    </source>
</reference>
<proteinExistence type="predicted"/>
<gene>
    <name evidence="1" type="ORF">P9875_14980</name>
</gene>
<dbReference type="Proteomes" id="UP001219584">
    <property type="component" value="Chromosome"/>
</dbReference>
<dbReference type="RefSeq" id="WP_278315758.1">
    <property type="nucleotide sequence ID" value="NZ_CP121464.1"/>
</dbReference>
<evidence type="ECO:0000313" key="2">
    <source>
        <dbReference type="Proteomes" id="UP001219584"/>
    </source>
</evidence>
<protein>
    <submittedName>
        <fullName evidence="1">Uncharacterized protein</fullName>
    </submittedName>
</protein>
<sequence length="489" mass="54014">MKRDDFLKQDDVRGFIDWLAAELPARSFHLKMARSRFVPGGLDVQATGLEAVLGHYVWSTRWTDAQGKAVVSGNWHETRASLGQLRGWLKDAIARQDEDQTLAACLAILEWGGVRGAIVFLKRLHAQGRLVAYFTRLAPLMALDSDASLDALDTDTVERFDAGLTKIHALFDDSGSPIYDSRVGAAMAMLYAQYRSQAGSNLAKKHWLAFPSGAARGKQIRNPKGIDGGFAGAPQFFRKAVSCQDWAQWQVKLGWILRAVLEQCDWFKADSADMSARCHAFEACLFMLGYDLRCFGEAATINQKTNAKGSKSRDRAWVPSGCSFTMTLPHLVAHSHELKNGEKVSASSFVWWHMATQGSTEQTAKSYCFPFGKNEFDLFGRNPLELDLILAGGKEGLYAAQGSPDAYLETDTRDQVCLVDALLAGRTADMSVPVRTAWLLQKGYAGTKSAANTLMTVGRQVGGHFGLLDKKNRPTAFFHEYFGDCMREP</sequence>
<evidence type="ECO:0000313" key="1">
    <source>
        <dbReference type="EMBL" id="WFR77032.1"/>
    </source>
</evidence>
<name>A0ABY8HZ83_9BURK</name>
<accession>A0ABY8HZ83</accession>
<dbReference type="EMBL" id="CP121464">
    <property type="protein sequence ID" value="WFR77032.1"/>
    <property type="molecule type" value="Genomic_DNA"/>
</dbReference>
<organism evidence="1 2">
    <name type="scientific">Janthinobacterium rivuli</name>
    <dbReference type="NCBI Taxonomy" id="2751478"/>
    <lineage>
        <taxon>Bacteria</taxon>
        <taxon>Pseudomonadati</taxon>
        <taxon>Pseudomonadota</taxon>
        <taxon>Betaproteobacteria</taxon>
        <taxon>Burkholderiales</taxon>
        <taxon>Oxalobacteraceae</taxon>
        <taxon>Janthinobacterium</taxon>
    </lineage>
</organism>